<keyword evidence="6" id="KW-1185">Reference proteome</keyword>
<name>A0A1X2IB68_9FUNG</name>
<evidence type="ECO:0000256" key="1">
    <source>
        <dbReference type="ARBA" id="ARBA00023125"/>
    </source>
</evidence>
<dbReference type="InterPro" id="IPR036910">
    <property type="entry name" value="HMG_box_dom_sf"/>
</dbReference>
<dbReference type="InterPro" id="IPR051356">
    <property type="entry name" value="SOX/SOX-like_TF"/>
</dbReference>
<dbReference type="Gene3D" id="1.10.30.10">
    <property type="entry name" value="High mobility group box domain"/>
    <property type="match status" value="1"/>
</dbReference>
<dbReference type="PROSITE" id="PS50118">
    <property type="entry name" value="HMG_BOX_2"/>
    <property type="match status" value="1"/>
</dbReference>
<dbReference type="SUPFAM" id="SSF47095">
    <property type="entry name" value="HMG-box"/>
    <property type="match status" value="1"/>
</dbReference>
<feature type="non-terminal residue" evidence="5">
    <location>
        <position position="68"/>
    </location>
</feature>
<dbReference type="OrthoDB" id="6247875at2759"/>
<proteinExistence type="predicted"/>
<feature type="domain" description="HMG box" evidence="4">
    <location>
        <begin position="1"/>
        <end position="65"/>
    </location>
</feature>
<accession>A0A1X2IB68</accession>
<gene>
    <name evidence="5" type="ORF">BCR42DRAFT_331056</name>
</gene>
<evidence type="ECO:0000313" key="6">
    <source>
        <dbReference type="Proteomes" id="UP000193560"/>
    </source>
</evidence>
<evidence type="ECO:0000313" key="5">
    <source>
        <dbReference type="EMBL" id="ORZ13183.1"/>
    </source>
</evidence>
<evidence type="ECO:0000256" key="2">
    <source>
        <dbReference type="ARBA" id="ARBA00023242"/>
    </source>
</evidence>
<evidence type="ECO:0000256" key="3">
    <source>
        <dbReference type="PROSITE-ProRule" id="PRU00267"/>
    </source>
</evidence>
<dbReference type="GO" id="GO:0000981">
    <property type="term" value="F:DNA-binding transcription factor activity, RNA polymerase II-specific"/>
    <property type="evidence" value="ECO:0007669"/>
    <property type="project" value="TreeGrafter"/>
</dbReference>
<dbReference type="EMBL" id="MCGE01000017">
    <property type="protein sequence ID" value="ORZ13183.1"/>
    <property type="molecule type" value="Genomic_DNA"/>
</dbReference>
<comment type="caution">
    <text evidence="5">The sequence shown here is derived from an EMBL/GenBank/DDBJ whole genome shotgun (WGS) entry which is preliminary data.</text>
</comment>
<dbReference type="GO" id="GO:0000978">
    <property type="term" value="F:RNA polymerase II cis-regulatory region sequence-specific DNA binding"/>
    <property type="evidence" value="ECO:0007669"/>
    <property type="project" value="TreeGrafter"/>
</dbReference>
<dbReference type="AlphaFoldDB" id="A0A1X2IB68"/>
<keyword evidence="1 3" id="KW-0238">DNA-binding</keyword>
<dbReference type="InterPro" id="IPR009071">
    <property type="entry name" value="HMG_box_dom"/>
</dbReference>
<dbReference type="Proteomes" id="UP000193560">
    <property type="component" value="Unassembled WGS sequence"/>
</dbReference>
<dbReference type="CDD" id="cd01389">
    <property type="entry name" value="HMG-box_ROX1-like"/>
    <property type="match status" value="1"/>
</dbReference>
<reference evidence="5 6" key="1">
    <citation type="submission" date="2016-07" db="EMBL/GenBank/DDBJ databases">
        <title>Pervasive Adenine N6-methylation of Active Genes in Fungi.</title>
        <authorList>
            <consortium name="DOE Joint Genome Institute"/>
            <person name="Mondo S.J."/>
            <person name="Dannebaum R.O."/>
            <person name="Kuo R.C."/>
            <person name="Labutti K."/>
            <person name="Haridas S."/>
            <person name="Kuo A."/>
            <person name="Salamov A."/>
            <person name="Ahrendt S.R."/>
            <person name="Lipzen A."/>
            <person name="Sullivan W."/>
            <person name="Andreopoulos W.B."/>
            <person name="Clum A."/>
            <person name="Lindquist E."/>
            <person name="Daum C."/>
            <person name="Ramamoorthy G.K."/>
            <person name="Gryganskyi A."/>
            <person name="Culley D."/>
            <person name="Magnuson J.K."/>
            <person name="James T.Y."/>
            <person name="O'Malley M.A."/>
            <person name="Stajich J.E."/>
            <person name="Spatafora J.W."/>
            <person name="Visel A."/>
            <person name="Grigoriev I.V."/>
        </authorList>
    </citation>
    <scope>NUCLEOTIDE SEQUENCE [LARGE SCALE GENOMIC DNA]</scope>
    <source>
        <strain evidence="5 6">NRRL 1336</strain>
    </source>
</reference>
<dbReference type="GO" id="GO:0005634">
    <property type="term" value="C:nucleus"/>
    <property type="evidence" value="ECO:0007669"/>
    <property type="project" value="UniProtKB-UniRule"/>
</dbReference>
<feature type="DNA-binding region" description="HMG box" evidence="3">
    <location>
        <begin position="1"/>
        <end position="65"/>
    </location>
</feature>
<dbReference type="STRING" id="90262.A0A1X2IB68"/>
<dbReference type="PANTHER" id="PTHR45789">
    <property type="entry name" value="FI18025P1"/>
    <property type="match status" value="1"/>
</dbReference>
<dbReference type="PANTHER" id="PTHR45789:SF2">
    <property type="entry name" value="FI18025P1"/>
    <property type="match status" value="1"/>
</dbReference>
<dbReference type="Pfam" id="PF00505">
    <property type="entry name" value="HMG_box"/>
    <property type="match status" value="1"/>
</dbReference>
<dbReference type="SMART" id="SM00398">
    <property type="entry name" value="HMG"/>
    <property type="match status" value="1"/>
</dbReference>
<organism evidence="5 6">
    <name type="scientific">Absidia repens</name>
    <dbReference type="NCBI Taxonomy" id="90262"/>
    <lineage>
        <taxon>Eukaryota</taxon>
        <taxon>Fungi</taxon>
        <taxon>Fungi incertae sedis</taxon>
        <taxon>Mucoromycota</taxon>
        <taxon>Mucoromycotina</taxon>
        <taxon>Mucoromycetes</taxon>
        <taxon>Mucorales</taxon>
        <taxon>Cunninghamellaceae</taxon>
        <taxon>Absidia</taxon>
    </lineage>
</organism>
<sequence length="68" mass="8176">MNCFLLYRHEKQKEILAQCPGANHRDISKIIAKWWRQATAEEKEPYVKKAALEKIKHARQYPTYKFMP</sequence>
<keyword evidence="2 3" id="KW-0539">Nucleus</keyword>
<evidence type="ECO:0000259" key="4">
    <source>
        <dbReference type="PROSITE" id="PS50118"/>
    </source>
</evidence>
<protein>
    <submittedName>
        <fullName evidence="5">High mobility group box domain-containing protein</fullName>
    </submittedName>
</protein>